<dbReference type="Gene3D" id="3.40.220.10">
    <property type="entry name" value="Leucine Aminopeptidase, subunit E, domain 1"/>
    <property type="match status" value="1"/>
</dbReference>
<dbReference type="InterPro" id="IPR011356">
    <property type="entry name" value="Leucine_aapep/pepB"/>
</dbReference>
<protein>
    <recommendedName>
        <fullName evidence="8">Probable cytosol aminopeptidase</fullName>
        <ecNumber evidence="8">3.4.11.1</ecNumber>
    </recommendedName>
    <alternativeName>
        <fullName evidence="8">Leucine aminopeptidase</fullName>
        <shortName evidence="8">LAP</shortName>
        <ecNumber evidence="8">3.4.11.10</ecNumber>
    </alternativeName>
    <alternativeName>
        <fullName evidence="8">Leucyl aminopeptidase</fullName>
    </alternativeName>
</protein>
<dbReference type="SUPFAM" id="SSF53187">
    <property type="entry name" value="Zn-dependent exopeptidases"/>
    <property type="match status" value="1"/>
</dbReference>
<dbReference type="EC" id="3.4.11.1" evidence="8"/>
<dbReference type="Pfam" id="PF00883">
    <property type="entry name" value="Peptidase_M17"/>
    <property type="match status" value="1"/>
</dbReference>
<feature type="active site" evidence="8">
    <location>
        <position position="353"/>
    </location>
</feature>
<comment type="function">
    <text evidence="7 8">Presumably involved in the processing and regular turnover of intracellular proteins. Catalyzes the removal of unsubstituted N-terminal amino acids from various peptides.</text>
</comment>
<dbReference type="PANTHER" id="PTHR11963:SF23">
    <property type="entry name" value="CYTOSOL AMINOPEPTIDASE"/>
    <property type="match status" value="1"/>
</dbReference>
<keyword evidence="8" id="KW-0963">Cytoplasm</keyword>
<gene>
    <name evidence="8" type="primary">pepA</name>
    <name evidence="10" type="ORF">BKD30_02450</name>
</gene>
<dbReference type="InterPro" id="IPR023042">
    <property type="entry name" value="Peptidase_M17_leu_NH2_pept"/>
</dbReference>
<dbReference type="PRINTS" id="PR00481">
    <property type="entry name" value="LAMNOPPTDASE"/>
</dbReference>
<sequence length="510" mass="51855">MSTEPIRVDACRQDLARVRADVVVIGVAQGPDGPVLLDAPLPAAERARVGAALTALAATGAPDELLRLPAGETLPAAPILALAGVGRLPEQAAARAESLRRAAGSAVRQLAGAGTVVLGLPADTVEDVAAIAEGAALGAYAYTPYRQATSAGLRAPVGRVLIPTGLGGRVVRPVFDRARAIGAGVGLTRSLVNQPPRDLYPETFADAAVAAGASRPVTVTVLDADKLAAQGYGGLTGVGQGSVRGPRLVRVDYAPTGARAHLAVVGKGITFDSGGLSLKPPTGMTTMKSDMAGAAAVLGAVLAAADLRLKVRFTGWLCLAENLPSATAQRPSDVIRIKGGRTVEVLNTDAEGRLVLADGLVAAGEDRPDLLVDIATLTGAQMVALGTRVGAVMGSDAARQAVVDAATTCGEEFWPMPLPQDLRSGLDSTVADIANVGGKYGGMLTAGLFLHEFVPEVGGRRVPWAHLDIAGPAFNEGGPWGYTPKEGTGVGVRTLVSLAESVARHGAVRE</sequence>
<dbReference type="GO" id="GO:0030145">
    <property type="term" value="F:manganese ion binding"/>
    <property type="evidence" value="ECO:0007669"/>
    <property type="project" value="UniProtKB-UniRule"/>
</dbReference>
<evidence type="ECO:0000256" key="2">
    <source>
        <dbReference type="ARBA" id="ARBA00000967"/>
    </source>
</evidence>
<keyword evidence="8" id="KW-0464">Manganese</keyword>
<name>A0A1R1LJX7_9MICC</name>
<comment type="subcellular location">
    <subcellularLocation>
        <location evidence="8">Cytoplasm</location>
    </subcellularLocation>
</comment>
<dbReference type="CDD" id="cd00433">
    <property type="entry name" value="Peptidase_M17"/>
    <property type="match status" value="1"/>
</dbReference>
<evidence type="ECO:0000256" key="7">
    <source>
        <dbReference type="ARBA" id="ARBA00049972"/>
    </source>
</evidence>
<keyword evidence="8" id="KW-0479">Metal-binding</keyword>
<dbReference type="EC" id="3.4.11.10" evidence="8"/>
<dbReference type="InterPro" id="IPR008283">
    <property type="entry name" value="Peptidase_M17_N"/>
</dbReference>
<comment type="similarity">
    <text evidence="3 8">Belongs to the peptidase M17 family.</text>
</comment>
<dbReference type="InterPro" id="IPR043472">
    <property type="entry name" value="Macro_dom-like"/>
</dbReference>
<evidence type="ECO:0000256" key="1">
    <source>
        <dbReference type="ARBA" id="ARBA00000135"/>
    </source>
</evidence>
<feature type="binding site" evidence="8">
    <location>
        <position position="351"/>
    </location>
    <ligand>
        <name>Mn(2+)</name>
        <dbReference type="ChEBI" id="CHEBI:29035"/>
        <label>2</label>
    </ligand>
</feature>
<feature type="active site" evidence="8">
    <location>
        <position position="279"/>
    </location>
</feature>
<dbReference type="GO" id="GO:0005737">
    <property type="term" value="C:cytoplasm"/>
    <property type="evidence" value="ECO:0007669"/>
    <property type="project" value="UniProtKB-SubCell"/>
</dbReference>
<evidence type="ECO:0000259" key="9">
    <source>
        <dbReference type="PROSITE" id="PS00631"/>
    </source>
</evidence>
<evidence type="ECO:0000256" key="4">
    <source>
        <dbReference type="ARBA" id="ARBA00022438"/>
    </source>
</evidence>
<feature type="binding site" evidence="8">
    <location>
        <position position="351"/>
    </location>
    <ligand>
        <name>Mn(2+)</name>
        <dbReference type="ChEBI" id="CHEBI:29035"/>
        <label>1</label>
    </ligand>
</feature>
<evidence type="ECO:0000256" key="3">
    <source>
        <dbReference type="ARBA" id="ARBA00009528"/>
    </source>
</evidence>
<reference evidence="10 11" key="1">
    <citation type="submission" date="2016-12" db="EMBL/GenBank/DDBJ databases">
        <title>Draft genome of Tersicoccus phoenicis 1P05MA.</title>
        <authorList>
            <person name="Nakajima Y."/>
            <person name="Yoshizawa S."/>
            <person name="Nakamura K."/>
            <person name="Ogura Y."/>
            <person name="Hayashi T."/>
            <person name="Kogure K."/>
        </authorList>
    </citation>
    <scope>NUCLEOTIDE SEQUENCE [LARGE SCALE GENOMIC DNA]</scope>
    <source>
        <strain evidence="10 11">1p05MA</strain>
    </source>
</reference>
<dbReference type="EMBL" id="MRDE01000015">
    <property type="protein sequence ID" value="OMH27833.1"/>
    <property type="molecule type" value="Genomic_DNA"/>
</dbReference>
<comment type="catalytic activity">
    <reaction evidence="2 8">
        <text>Release of an N-terminal amino acid, preferentially leucine, but not glutamic or aspartic acids.</text>
        <dbReference type="EC" id="3.4.11.10"/>
    </reaction>
</comment>
<evidence type="ECO:0000256" key="6">
    <source>
        <dbReference type="ARBA" id="ARBA00022801"/>
    </source>
</evidence>
<feature type="domain" description="Cytosol aminopeptidase" evidence="9">
    <location>
        <begin position="347"/>
        <end position="354"/>
    </location>
</feature>
<keyword evidence="5 8" id="KW-0645">Protease</keyword>
<dbReference type="Pfam" id="PF02789">
    <property type="entry name" value="Peptidase_M17_N"/>
    <property type="match status" value="1"/>
</dbReference>
<dbReference type="OrthoDB" id="9809354at2"/>
<comment type="cofactor">
    <cofactor evidence="8">
        <name>Mn(2+)</name>
        <dbReference type="ChEBI" id="CHEBI:29035"/>
    </cofactor>
    <text evidence="8">Binds 2 manganese ions per subunit.</text>
</comment>
<dbReference type="InterPro" id="IPR000819">
    <property type="entry name" value="Peptidase_M17_C"/>
</dbReference>
<dbReference type="Proteomes" id="UP000187085">
    <property type="component" value="Unassembled WGS sequence"/>
</dbReference>
<comment type="catalytic activity">
    <reaction evidence="1 8">
        <text>Release of an N-terminal amino acid, Xaa-|-Yaa-, in which Xaa is preferably Leu, but may be other amino acids including Pro although not Arg or Lys, and Yaa may be Pro. Amino acid amides and methyl esters are also readily hydrolyzed, but rates on arylamides are exceedingly low.</text>
        <dbReference type="EC" id="3.4.11.1"/>
    </reaction>
</comment>
<keyword evidence="11" id="KW-1185">Reference proteome</keyword>
<evidence type="ECO:0000313" key="11">
    <source>
        <dbReference type="Proteomes" id="UP000187085"/>
    </source>
</evidence>
<dbReference type="AlphaFoldDB" id="A0A1R1LJX7"/>
<dbReference type="Gene3D" id="3.40.630.10">
    <property type="entry name" value="Zn peptidases"/>
    <property type="match status" value="1"/>
</dbReference>
<feature type="binding site" evidence="8">
    <location>
        <position position="267"/>
    </location>
    <ligand>
        <name>Mn(2+)</name>
        <dbReference type="ChEBI" id="CHEBI:29035"/>
        <label>2</label>
    </ligand>
</feature>
<organism evidence="10 11">
    <name type="scientific">Tersicoccus phoenicis</name>
    <dbReference type="NCBI Taxonomy" id="554083"/>
    <lineage>
        <taxon>Bacteria</taxon>
        <taxon>Bacillati</taxon>
        <taxon>Actinomycetota</taxon>
        <taxon>Actinomycetes</taxon>
        <taxon>Micrococcales</taxon>
        <taxon>Micrococcaceae</taxon>
        <taxon>Tersicoccus</taxon>
    </lineage>
</organism>
<keyword evidence="4 8" id="KW-0031">Aminopeptidase</keyword>
<feature type="binding site" evidence="8">
    <location>
        <position position="272"/>
    </location>
    <ligand>
        <name>Mn(2+)</name>
        <dbReference type="ChEBI" id="CHEBI:29035"/>
        <label>2</label>
    </ligand>
</feature>
<proteinExistence type="inferred from homology"/>
<feature type="binding site" evidence="8">
    <location>
        <position position="272"/>
    </location>
    <ligand>
        <name>Mn(2+)</name>
        <dbReference type="ChEBI" id="CHEBI:29035"/>
        <label>1</label>
    </ligand>
</feature>
<dbReference type="PROSITE" id="PS00631">
    <property type="entry name" value="CYTOSOL_AP"/>
    <property type="match status" value="1"/>
</dbReference>
<feature type="binding site" evidence="8">
    <location>
        <position position="290"/>
    </location>
    <ligand>
        <name>Mn(2+)</name>
        <dbReference type="ChEBI" id="CHEBI:29035"/>
        <label>2</label>
    </ligand>
</feature>
<feature type="binding site" evidence="8">
    <location>
        <position position="349"/>
    </location>
    <ligand>
        <name>Mn(2+)</name>
        <dbReference type="ChEBI" id="CHEBI:29035"/>
        <label>1</label>
    </ligand>
</feature>
<dbReference type="GO" id="GO:0006508">
    <property type="term" value="P:proteolysis"/>
    <property type="evidence" value="ECO:0007669"/>
    <property type="project" value="UniProtKB-KW"/>
</dbReference>
<dbReference type="SUPFAM" id="SSF52949">
    <property type="entry name" value="Macro domain-like"/>
    <property type="match status" value="1"/>
</dbReference>
<dbReference type="NCBIfam" id="NF002073">
    <property type="entry name" value="PRK00913.1-2"/>
    <property type="match status" value="1"/>
</dbReference>
<evidence type="ECO:0000313" key="10">
    <source>
        <dbReference type="EMBL" id="OMH27833.1"/>
    </source>
</evidence>
<evidence type="ECO:0000256" key="5">
    <source>
        <dbReference type="ARBA" id="ARBA00022670"/>
    </source>
</evidence>
<dbReference type="STRING" id="554083.BKD30_02450"/>
<keyword evidence="6 8" id="KW-0378">Hydrolase</keyword>
<dbReference type="PANTHER" id="PTHR11963">
    <property type="entry name" value="LEUCINE AMINOPEPTIDASE-RELATED"/>
    <property type="match status" value="1"/>
</dbReference>
<dbReference type="GO" id="GO:0070006">
    <property type="term" value="F:metalloaminopeptidase activity"/>
    <property type="evidence" value="ECO:0007669"/>
    <property type="project" value="InterPro"/>
</dbReference>
<evidence type="ECO:0000256" key="8">
    <source>
        <dbReference type="HAMAP-Rule" id="MF_00181"/>
    </source>
</evidence>
<comment type="caution">
    <text evidence="10">The sequence shown here is derived from an EMBL/GenBank/DDBJ whole genome shotgun (WGS) entry which is preliminary data.</text>
</comment>
<dbReference type="HAMAP" id="MF_00181">
    <property type="entry name" value="Cytosol_peptidase_M17"/>
    <property type="match status" value="1"/>
</dbReference>
<accession>A0A1R1LJX7</accession>